<name>A0AA39W2F3_ACESA</name>
<dbReference type="GO" id="GO:0005739">
    <property type="term" value="C:mitochondrion"/>
    <property type="evidence" value="ECO:0007669"/>
    <property type="project" value="TreeGrafter"/>
</dbReference>
<evidence type="ECO:0000256" key="1">
    <source>
        <dbReference type="ARBA" id="ARBA00010552"/>
    </source>
</evidence>
<dbReference type="FunFam" id="3.30.1330.40:FF:000006">
    <property type="entry name" value="Reactive Intermediate Deaminase A, chloroplastic"/>
    <property type="match status" value="1"/>
</dbReference>
<dbReference type="InterPro" id="IPR006056">
    <property type="entry name" value="RidA"/>
</dbReference>
<dbReference type="SUPFAM" id="SSF55298">
    <property type="entry name" value="YjgF-like"/>
    <property type="match status" value="1"/>
</dbReference>
<dbReference type="PANTHER" id="PTHR11803">
    <property type="entry name" value="2-IMINOBUTANOATE/2-IMINOPROPANOATE DEAMINASE RIDA"/>
    <property type="match status" value="1"/>
</dbReference>
<protein>
    <submittedName>
        <fullName evidence="2">Uncharacterized protein</fullName>
    </submittedName>
</protein>
<dbReference type="InterPro" id="IPR019897">
    <property type="entry name" value="RidA_CS"/>
</dbReference>
<comment type="similarity">
    <text evidence="1">Belongs to the RutC family.</text>
</comment>
<accession>A0AA39W2F3</accession>
<dbReference type="InterPro" id="IPR035959">
    <property type="entry name" value="RutC-like_sf"/>
</dbReference>
<dbReference type="GO" id="GO:0005829">
    <property type="term" value="C:cytosol"/>
    <property type="evidence" value="ECO:0007669"/>
    <property type="project" value="TreeGrafter"/>
</dbReference>
<proteinExistence type="inferred from homology"/>
<dbReference type="Proteomes" id="UP001168877">
    <property type="component" value="Unassembled WGS sequence"/>
</dbReference>
<dbReference type="PROSITE" id="PS01094">
    <property type="entry name" value="UPF0076"/>
    <property type="match status" value="1"/>
</dbReference>
<evidence type="ECO:0000313" key="2">
    <source>
        <dbReference type="EMBL" id="KAK0599606.1"/>
    </source>
</evidence>
<dbReference type="PANTHER" id="PTHR11803:SF39">
    <property type="entry name" value="2-IMINOBUTANOATE_2-IMINOPROPANOATE DEAMINASE"/>
    <property type="match status" value="1"/>
</dbReference>
<comment type="caution">
    <text evidence="2">The sequence shown here is derived from an EMBL/GenBank/DDBJ whole genome shotgun (WGS) entry which is preliminary data.</text>
</comment>
<dbReference type="GO" id="GO:0019239">
    <property type="term" value="F:deaminase activity"/>
    <property type="evidence" value="ECO:0007669"/>
    <property type="project" value="TreeGrafter"/>
</dbReference>
<dbReference type="AlphaFoldDB" id="A0AA39W2F3"/>
<sequence length="192" mass="20338">MSWCALKSFNVPAVDMRVLRTRYPLAAVGIGCASIAGSTLWRSSSRKHTAAAPFASLSTSASPSLKEVVATDKAPAALGPYSQAIKANDLVFVSGVLGLIPETGKFVSDNVAEQTEQVLKNMGEILKASGADYSSVVKTTIMLADLKDFKKVNEIYAKYFPAPAPARSTYQVAALPLDARIEIECIAALPKA</sequence>
<reference evidence="2" key="1">
    <citation type="journal article" date="2022" name="Plant J.">
        <title>Strategies of tolerance reflected in two North American maple genomes.</title>
        <authorList>
            <person name="McEvoy S.L."/>
            <person name="Sezen U.U."/>
            <person name="Trouern-Trend A."/>
            <person name="McMahon S.M."/>
            <person name="Schaberg P.G."/>
            <person name="Yang J."/>
            <person name="Wegrzyn J.L."/>
            <person name="Swenson N.G."/>
        </authorList>
    </citation>
    <scope>NUCLEOTIDE SEQUENCE</scope>
    <source>
        <strain evidence="2">NS2018</strain>
    </source>
</reference>
<reference evidence="2" key="2">
    <citation type="submission" date="2023-06" db="EMBL/GenBank/DDBJ databases">
        <authorList>
            <person name="Swenson N.G."/>
            <person name="Wegrzyn J.L."/>
            <person name="Mcevoy S.L."/>
        </authorList>
    </citation>
    <scope>NUCLEOTIDE SEQUENCE</scope>
    <source>
        <strain evidence="2">NS2018</strain>
        <tissue evidence="2">Leaf</tissue>
    </source>
</reference>
<dbReference type="InterPro" id="IPR006175">
    <property type="entry name" value="YjgF/YER057c/UK114"/>
</dbReference>
<dbReference type="CDD" id="cd00448">
    <property type="entry name" value="YjgF_YER057c_UK114_family"/>
    <property type="match status" value="1"/>
</dbReference>
<dbReference type="Pfam" id="PF01042">
    <property type="entry name" value="Ribonuc_L-PSP"/>
    <property type="match status" value="1"/>
</dbReference>
<dbReference type="NCBIfam" id="TIGR00004">
    <property type="entry name" value="Rid family detoxifying hydrolase"/>
    <property type="match status" value="1"/>
</dbReference>
<gene>
    <name evidence="2" type="ORF">LWI29_006899</name>
</gene>
<dbReference type="Gene3D" id="3.30.1330.40">
    <property type="entry name" value="RutC-like"/>
    <property type="match status" value="1"/>
</dbReference>
<keyword evidence="3" id="KW-1185">Reference proteome</keyword>
<organism evidence="2 3">
    <name type="scientific">Acer saccharum</name>
    <name type="common">Sugar maple</name>
    <dbReference type="NCBI Taxonomy" id="4024"/>
    <lineage>
        <taxon>Eukaryota</taxon>
        <taxon>Viridiplantae</taxon>
        <taxon>Streptophyta</taxon>
        <taxon>Embryophyta</taxon>
        <taxon>Tracheophyta</taxon>
        <taxon>Spermatophyta</taxon>
        <taxon>Magnoliopsida</taxon>
        <taxon>eudicotyledons</taxon>
        <taxon>Gunneridae</taxon>
        <taxon>Pentapetalae</taxon>
        <taxon>rosids</taxon>
        <taxon>malvids</taxon>
        <taxon>Sapindales</taxon>
        <taxon>Sapindaceae</taxon>
        <taxon>Hippocastanoideae</taxon>
        <taxon>Acereae</taxon>
        <taxon>Acer</taxon>
    </lineage>
</organism>
<dbReference type="EMBL" id="JAUESC010000003">
    <property type="protein sequence ID" value="KAK0599606.1"/>
    <property type="molecule type" value="Genomic_DNA"/>
</dbReference>
<evidence type="ECO:0000313" key="3">
    <source>
        <dbReference type="Proteomes" id="UP001168877"/>
    </source>
</evidence>